<keyword evidence="2" id="KW-0472">Membrane</keyword>
<keyword evidence="2" id="KW-0812">Transmembrane</keyword>
<feature type="compositionally biased region" description="Low complexity" evidence="1">
    <location>
        <begin position="30"/>
        <end position="40"/>
    </location>
</feature>
<dbReference type="AlphaFoldDB" id="J9E656"/>
<protein>
    <submittedName>
        <fullName evidence="3">Uncharacterized protein</fullName>
    </submittedName>
</protein>
<dbReference type="Proteomes" id="UP000004810">
    <property type="component" value="Unassembled WGS sequence"/>
</dbReference>
<evidence type="ECO:0000256" key="2">
    <source>
        <dbReference type="SAM" id="Phobius"/>
    </source>
</evidence>
<keyword evidence="2" id="KW-1133">Transmembrane helix</keyword>
<evidence type="ECO:0000313" key="4">
    <source>
        <dbReference type="Proteomes" id="UP000004810"/>
    </source>
</evidence>
<proteinExistence type="predicted"/>
<feature type="transmembrane region" description="Helical" evidence="2">
    <location>
        <begin position="6"/>
        <end position="28"/>
    </location>
</feature>
<feature type="region of interest" description="Disordered" evidence="1">
    <location>
        <begin position="30"/>
        <end position="61"/>
    </location>
</feature>
<accession>J9E656</accession>
<sequence>MVVNCISMSYLEETLALVIGVIAVAIMISDSSSSSSSNSDRTTGNVNETIEEGHCGGSVKSSGQQQFQTYIHHTSPLYLPRQLRWYEMKLDRRKSRILLL</sequence>
<organism evidence="3 4">
    <name type="scientific">Wuchereria bancrofti</name>
    <dbReference type="NCBI Taxonomy" id="6293"/>
    <lineage>
        <taxon>Eukaryota</taxon>
        <taxon>Metazoa</taxon>
        <taxon>Ecdysozoa</taxon>
        <taxon>Nematoda</taxon>
        <taxon>Chromadorea</taxon>
        <taxon>Rhabditida</taxon>
        <taxon>Spirurina</taxon>
        <taxon>Spiruromorpha</taxon>
        <taxon>Filarioidea</taxon>
        <taxon>Onchocercidae</taxon>
        <taxon>Wuchereria</taxon>
    </lineage>
</organism>
<name>J9E656_WUCBA</name>
<evidence type="ECO:0000256" key="1">
    <source>
        <dbReference type="SAM" id="MobiDB-lite"/>
    </source>
</evidence>
<evidence type="ECO:0000313" key="3">
    <source>
        <dbReference type="EMBL" id="EJW77776.1"/>
    </source>
</evidence>
<reference evidence="4" key="1">
    <citation type="submission" date="2012-08" db="EMBL/GenBank/DDBJ databases">
        <title>The Genome Sequence of Wuchereria bancrofti.</title>
        <authorList>
            <person name="Nutman T.B."/>
            <person name="Fink D.L."/>
            <person name="Russ C."/>
            <person name="Young S."/>
            <person name="Zeng Q."/>
            <person name="Koehrsen M."/>
            <person name="Alvarado L."/>
            <person name="Berlin A."/>
            <person name="Chapman S.B."/>
            <person name="Chen Z."/>
            <person name="Freedman E."/>
            <person name="Gellesch M."/>
            <person name="Goldberg J."/>
            <person name="Griggs A."/>
            <person name="Gujja S."/>
            <person name="Heilman E.R."/>
            <person name="Heiman D."/>
            <person name="Hepburn T."/>
            <person name="Howarth C."/>
            <person name="Jen D."/>
            <person name="Larson L."/>
            <person name="Lewis B."/>
            <person name="Mehta T."/>
            <person name="Park D."/>
            <person name="Pearson M."/>
            <person name="Roberts A."/>
            <person name="Saif S."/>
            <person name="Shea T."/>
            <person name="Shenoy N."/>
            <person name="Sisk P."/>
            <person name="Stolte C."/>
            <person name="Sykes S."/>
            <person name="Walk T."/>
            <person name="White J."/>
            <person name="Yandava C."/>
            <person name="Haas B."/>
            <person name="Henn M.R."/>
            <person name="Nusbaum C."/>
            <person name="Birren B."/>
        </authorList>
    </citation>
    <scope>NUCLEOTIDE SEQUENCE [LARGE SCALE GENOMIC DNA]</scope>
    <source>
        <strain evidence="4">NA</strain>
    </source>
</reference>
<gene>
    <name evidence="3" type="ORF">WUBG_11317</name>
</gene>
<dbReference type="EMBL" id="ADBV01007362">
    <property type="protein sequence ID" value="EJW77776.1"/>
    <property type="molecule type" value="Genomic_DNA"/>
</dbReference>
<comment type="caution">
    <text evidence="3">The sequence shown here is derived from an EMBL/GenBank/DDBJ whole genome shotgun (WGS) entry which is preliminary data.</text>
</comment>